<dbReference type="InterPro" id="IPR014719">
    <property type="entry name" value="Ribosomal_bL12_C/ClpS-like"/>
</dbReference>
<proteinExistence type="predicted"/>
<comment type="caution">
    <text evidence="4">The sequence shown here is derived from an EMBL/GenBank/DDBJ whole genome shotgun (WGS) entry which is preliminary data.</text>
</comment>
<name>A0A3M8WE06_9ACTN</name>
<dbReference type="InterPro" id="IPR013823">
    <property type="entry name" value="Ribosomal_bL12_C"/>
</dbReference>
<gene>
    <name evidence="4" type="ORF">EEJ42_12140</name>
</gene>
<evidence type="ECO:0000313" key="5">
    <source>
        <dbReference type="Proteomes" id="UP000275401"/>
    </source>
</evidence>
<dbReference type="RefSeq" id="WP_123099956.1">
    <property type="nucleotide sequence ID" value="NZ_RIBZ01000161.1"/>
</dbReference>
<dbReference type="Proteomes" id="UP000275401">
    <property type="component" value="Unassembled WGS sequence"/>
</dbReference>
<feature type="coiled-coil region" evidence="1">
    <location>
        <begin position="16"/>
        <end position="43"/>
    </location>
</feature>
<dbReference type="GO" id="GO:0006412">
    <property type="term" value="P:translation"/>
    <property type="evidence" value="ECO:0007669"/>
    <property type="project" value="InterPro"/>
</dbReference>
<protein>
    <recommendedName>
        <fullName evidence="3">Large ribosomal subunit protein bL12 C-terminal domain-containing protein</fullName>
    </recommendedName>
</protein>
<reference evidence="4 5" key="1">
    <citation type="submission" date="2018-11" db="EMBL/GenBank/DDBJ databases">
        <title>The Potential of Streptomyces as Biocontrol Agents against the Tomato grey mould, Botrytis cinerea (Gray mold) Frontiers in Microbiology.</title>
        <authorList>
            <person name="Li D."/>
        </authorList>
    </citation>
    <scope>NUCLEOTIDE SEQUENCE [LARGE SCALE GENOMIC DNA]</scope>
    <source>
        <strain evidence="4 5">NEAU-LD23</strain>
    </source>
</reference>
<dbReference type="AlphaFoldDB" id="A0A3M8WE06"/>
<organism evidence="4 5">
    <name type="scientific">Streptomyces botrytidirepellens</name>
    <dbReference type="NCBI Taxonomy" id="2486417"/>
    <lineage>
        <taxon>Bacteria</taxon>
        <taxon>Bacillati</taxon>
        <taxon>Actinomycetota</taxon>
        <taxon>Actinomycetes</taxon>
        <taxon>Kitasatosporales</taxon>
        <taxon>Streptomycetaceae</taxon>
        <taxon>Streptomyces</taxon>
    </lineage>
</organism>
<keyword evidence="2" id="KW-0812">Transmembrane</keyword>
<keyword evidence="1" id="KW-0175">Coiled coil</keyword>
<evidence type="ECO:0000313" key="4">
    <source>
        <dbReference type="EMBL" id="RNG28328.1"/>
    </source>
</evidence>
<feature type="domain" description="Large ribosomal subunit protein bL12 C-terminal" evidence="3">
    <location>
        <begin position="62"/>
        <end position="91"/>
    </location>
</feature>
<evidence type="ECO:0000256" key="2">
    <source>
        <dbReference type="SAM" id="Phobius"/>
    </source>
</evidence>
<dbReference type="Pfam" id="PF00542">
    <property type="entry name" value="Ribosomal_L12"/>
    <property type="match status" value="1"/>
</dbReference>
<evidence type="ECO:0000256" key="1">
    <source>
        <dbReference type="SAM" id="Coils"/>
    </source>
</evidence>
<sequence length="95" mass="10951">MEIASYATLVVVVLVYGSLEARLKRLERRNARLERKADLILDHLGIRQEEPGMERVTALLREDKKIQAIKEYREITNADLKEAKEAVERMDGTRG</sequence>
<dbReference type="GO" id="GO:0003735">
    <property type="term" value="F:structural constituent of ribosome"/>
    <property type="evidence" value="ECO:0007669"/>
    <property type="project" value="InterPro"/>
</dbReference>
<dbReference type="EMBL" id="RIBZ01000161">
    <property type="protein sequence ID" value="RNG28328.1"/>
    <property type="molecule type" value="Genomic_DNA"/>
</dbReference>
<evidence type="ECO:0000259" key="3">
    <source>
        <dbReference type="Pfam" id="PF00542"/>
    </source>
</evidence>
<keyword evidence="5" id="KW-1185">Reference proteome</keyword>
<accession>A0A3M8WE06</accession>
<keyword evidence="2" id="KW-0472">Membrane</keyword>
<feature type="transmembrane region" description="Helical" evidence="2">
    <location>
        <begin position="6"/>
        <end position="23"/>
    </location>
</feature>
<dbReference type="SUPFAM" id="SSF54736">
    <property type="entry name" value="ClpS-like"/>
    <property type="match status" value="1"/>
</dbReference>
<keyword evidence="2" id="KW-1133">Transmembrane helix</keyword>
<dbReference type="Gene3D" id="3.30.1390.10">
    <property type="match status" value="1"/>
</dbReference>